<reference evidence="1 2" key="1">
    <citation type="journal article" date="2016" name="Nat. Commun.">
        <title>Extremotolerant tardigrade genome and improved radiotolerance of human cultured cells by tardigrade-unique protein.</title>
        <authorList>
            <person name="Hashimoto T."/>
            <person name="Horikawa D.D."/>
            <person name="Saito Y."/>
            <person name="Kuwahara H."/>
            <person name="Kozuka-Hata H."/>
            <person name="Shin-I T."/>
            <person name="Minakuchi Y."/>
            <person name="Ohishi K."/>
            <person name="Motoyama A."/>
            <person name="Aizu T."/>
            <person name="Enomoto A."/>
            <person name="Kondo K."/>
            <person name="Tanaka S."/>
            <person name="Hara Y."/>
            <person name="Koshikawa S."/>
            <person name="Sagara H."/>
            <person name="Miura T."/>
            <person name="Yokobori S."/>
            <person name="Miyagawa K."/>
            <person name="Suzuki Y."/>
            <person name="Kubo T."/>
            <person name="Oyama M."/>
            <person name="Kohara Y."/>
            <person name="Fujiyama A."/>
            <person name="Arakawa K."/>
            <person name="Katayama T."/>
            <person name="Toyoda A."/>
            <person name="Kunieda T."/>
        </authorList>
    </citation>
    <scope>NUCLEOTIDE SEQUENCE [LARGE SCALE GENOMIC DNA]</scope>
    <source>
        <strain evidence="1 2">YOKOZUNA-1</strain>
    </source>
</reference>
<organism evidence="1 2">
    <name type="scientific">Ramazzottius varieornatus</name>
    <name type="common">Water bear</name>
    <name type="synonym">Tardigrade</name>
    <dbReference type="NCBI Taxonomy" id="947166"/>
    <lineage>
        <taxon>Eukaryota</taxon>
        <taxon>Metazoa</taxon>
        <taxon>Ecdysozoa</taxon>
        <taxon>Tardigrada</taxon>
        <taxon>Eutardigrada</taxon>
        <taxon>Parachela</taxon>
        <taxon>Hypsibioidea</taxon>
        <taxon>Ramazzottiidae</taxon>
        <taxon>Ramazzottius</taxon>
    </lineage>
</organism>
<sequence>MDVIVSTTAKVIVNGLDNKTASQLMQEDVLCHTLAVFLGLEIYNKPGLLVLMMASGNADKKTTGISLPSKTFCSTLESPFSLARMVALFGKPNGFRDIFVLQVQQTLNLVLI</sequence>
<keyword evidence="2" id="KW-1185">Reference proteome</keyword>
<dbReference type="Proteomes" id="UP000186922">
    <property type="component" value="Unassembled WGS sequence"/>
</dbReference>
<evidence type="ECO:0000313" key="2">
    <source>
        <dbReference type="Proteomes" id="UP000186922"/>
    </source>
</evidence>
<protein>
    <submittedName>
        <fullName evidence="1">Uncharacterized protein</fullName>
    </submittedName>
</protein>
<accession>A0A1D1VGY6</accession>
<dbReference type="AlphaFoldDB" id="A0A1D1VGY6"/>
<proteinExistence type="predicted"/>
<name>A0A1D1VGY6_RAMVA</name>
<evidence type="ECO:0000313" key="1">
    <source>
        <dbReference type="EMBL" id="GAU99027.1"/>
    </source>
</evidence>
<dbReference type="EMBL" id="BDGG01000005">
    <property type="protein sequence ID" value="GAU99027.1"/>
    <property type="molecule type" value="Genomic_DNA"/>
</dbReference>
<gene>
    <name evidence="1" type="primary">RvY_10087-1</name>
    <name evidence="1" type="synonym">RvY_10087.1</name>
    <name evidence="1" type="ORF">RvY_10087</name>
</gene>
<comment type="caution">
    <text evidence="1">The sequence shown here is derived from an EMBL/GenBank/DDBJ whole genome shotgun (WGS) entry which is preliminary data.</text>
</comment>